<dbReference type="PANTHER" id="PTHR46268:SF6">
    <property type="entry name" value="UNIVERSAL STRESS PROTEIN UP12"/>
    <property type="match status" value="1"/>
</dbReference>
<evidence type="ECO:0000259" key="2">
    <source>
        <dbReference type="Pfam" id="PF00582"/>
    </source>
</evidence>
<dbReference type="PRINTS" id="PR01438">
    <property type="entry name" value="UNVRSLSTRESS"/>
</dbReference>
<dbReference type="SUPFAM" id="SSF52402">
    <property type="entry name" value="Adenine nucleotide alpha hydrolases-like"/>
    <property type="match status" value="1"/>
</dbReference>
<sequence length="166" mass="17902">MFTKIMIPTDGSVLGDIAAAEGIRTAAKLGAEVFFIHVAREYEKSGLGKSISKADYEAAVKVAGEKILHPLELFASEMGVKHKSILGIANHIALAIVREAREYGCDMIFIGSNGCAGWDHVLMGSVSNKVLASAEIPVLVYRLREDELPDDSPNYHESAVFVFPPA</sequence>
<organism evidence="3 4">
    <name type="scientific">Oxalobacter vibrioformis</name>
    <dbReference type="NCBI Taxonomy" id="933080"/>
    <lineage>
        <taxon>Bacteria</taxon>
        <taxon>Pseudomonadati</taxon>
        <taxon>Pseudomonadota</taxon>
        <taxon>Betaproteobacteria</taxon>
        <taxon>Burkholderiales</taxon>
        <taxon>Oxalobacteraceae</taxon>
        <taxon>Oxalobacter</taxon>
    </lineage>
</organism>
<evidence type="ECO:0000313" key="3">
    <source>
        <dbReference type="EMBL" id="WAW10966.1"/>
    </source>
</evidence>
<evidence type="ECO:0000256" key="1">
    <source>
        <dbReference type="ARBA" id="ARBA00008791"/>
    </source>
</evidence>
<dbReference type="PANTHER" id="PTHR46268">
    <property type="entry name" value="STRESS RESPONSE PROTEIN NHAX"/>
    <property type="match status" value="1"/>
</dbReference>
<dbReference type="KEGG" id="ovb:NB640_04850"/>
<dbReference type="EMBL" id="CP098242">
    <property type="protein sequence ID" value="WAW10966.1"/>
    <property type="molecule type" value="Genomic_DNA"/>
</dbReference>
<dbReference type="InterPro" id="IPR006015">
    <property type="entry name" value="Universal_stress_UspA"/>
</dbReference>
<dbReference type="AlphaFoldDB" id="A0A9E9P5C8"/>
<evidence type="ECO:0000313" key="4">
    <source>
        <dbReference type="Proteomes" id="UP001156215"/>
    </source>
</evidence>
<reference evidence="3" key="1">
    <citation type="journal article" date="2022" name="Front. Microbiol.">
        <title>New perspectives on an old grouping: The genomic and phenotypic variability of Oxalobacter formigenes and the implications for calcium oxalate stone prevention.</title>
        <authorList>
            <person name="Chmiel J.A."/>
            <person name="Carr C."/>
            <person name="Stuivenberg G.A."/>
            <person name="Venema R."/>
            <person name="Chanyi R.M."/>
            <person name="Al K.F."/>
            <person name="Giguere D."/>
            <person name="Say H."/>
            <person name="Akouris P.P."/>
            <person name="Dominguez Romero S.A."/>
            <person name="Kwong A."/>
            <person name="Tai V."/>
            <person name="Koval S.F."/>
            <person name="Razvi H."/>
            <person name="Bjazevic J."/>
            <person name="Burton J.P."/>
        </authorList>
    </citation>
    <scope>NUCLEOTIDE SEQUENCE</scope>
    <source>
        <strain evidence="3">WoOx3</strain>
    </source>
</reference>
<accession>A0A9E9P5C8</accession>
<comment type="similarity">
    <text evidence="1">Belongs to the universal stress protein A family.</text>
</comment>
<feature type="domain" description="UspA" evidence="2">
    <location>
        <begin position="1"/>
        <end position="142"/>
    </location>
</feature>
<gene>
    <name evidence="3" type="ORF">NB640_04850</name>
</gene>
<dbReference type="CDD" id="cd00293">
    <property type="entry name" value="USP-like"/>
    <property type="match status" value="1"/>
</dbReference>
<dbReference type="RefSeq" id="WP_269310048.1">
    <property type="nucleotide sequence ID" value="NZ_CP098242.1"/>
</dbReference>
<name>A0A9E9P5C8_9BURK</name>
<dbReference type="InterPro" id="IPR014729">
    <property type="entry name" value="Rossmann-like_a/b/a_fold"/>
</dbReference>
<protein>
    <submittedName>
        <fullName evidence="3">Universal stress protein</fullName>
    </submittedName>
</protein>
<dbReference type="InterPro" id="IPR006016">
    <property type="entry name" value="UspA"/>
</dbReference>
<dbReference type="Pfam" id="PF00582">
    <property type="entry name" value="Usp"/>
    <property type="match status" value="1"/>
</dbReference>
<proteinExistence type="inferred from homology"/>
<dbReference type="Gene3D" id="3.40.50.620">
    <property type="entry name" value="HUPs"/>
    <property type="match status" value="1"/>
</dbReference>
<keyword evidence="4" id="KW-1185">Reference proteome</keyword>
<dbReference type="Proteomes" id="UP001156215">
    <property type="component" value="Chromosome"/>
</dbReference>